<name>A0A3N4VAL2_9GAMM</name>
<dbReference type="InterPro" id="IPR010239">
    <property type="entry name" value="CHP02001"/>
</dbReference>
<dbReference type="EMBL" id="RKQN01000002">
    <property type="protein sequence ID" value="RPE80046.1"/>
    <property type="molecule type" value="Genomic_DNA"/>
</dbReference>
<dbReference type="NCBIfam" id="TIGR02001">
    <property type="entry name" value="gcw_chp"/>
    <property type="match status" value="1"/>
</dbReference>
<feature type="signal peptide" evidence="1">
    <location>
        <begin position="1"/>
        <end position="29"/>
    </location>
</feature>
<dbReference type="Proteomes" id="UP000269708">
    <property type="component" value="Unassembled WGS sequence"/>
</dbReference>
<organism evidence="2 3">
    <name type="scientific">Vulcaniibacterium tengchongense</name>
    <dbReference type="NCBI Taxonomy" id="1273429"/>
    <lineage>
        <taxon>Bacteria</taxon>
        <taxon>Pseudomonadati</taxon>
        <taxon>Pseudomonadota</taxon>
        <taxon>Gammaproteobacteria</taxon>
        <taxon>Lysobacterales</taxon>
        <taxon>Lysobacteraceae</taxon>
        <taxon>Vulcaniibacterium</taxon>
    </lineage>
</organism>
<evidence type="ECO:0000256" key="1">
    <source>
        <dbReference type="SAM" id="SignalP"/>
    </source>
</evidence>
<protein>
    <submittedName>
        <fullName evidence="2">Uncharacterized protein (TIGR02001 family)</fullName>
    </submittedName>
</protein>
<accession>A0A3N4VAL2</accession>
<sequence length="252" mass="26562">MSSRNAVHRCRPTLAVLVLAGLGTAAAHAGTTTGSLAVTSDYVFRGLSQTNQAPALQGGLEYAADSGFYAGAWGSNVSWLSDASSPGARISNSLELDAYAGYRGRLSGAVGFDVGALYYWYPGDYPAGFNSPDTAELYLGLSAGVFALKYSYALTDLFGYADSGGSGYLDLAANWEFAPGWTLNARAGKQWVENNEDFGYADWKLGATRSFDNGFAVALAYTGTDADEARYTNAHGNFLGEDTVVLTVSKGF</sequence>
<dbReference type="AlphaFoldDB" id="A0A3N4VAL2"/>
<dbReference type="RefSeq" id="WP_123770206.1">
    <property type="nucleotide sequence ID" value="NZ_RKQN01000002.1"/>
</dbReference>
<keyword evidence="1" id="KW-0732">Signal</keyword>
<evidence type="ECO:0000313" key="3">
    <source>
        <dbReference type="Proteomes" id="UP000269708"/>
    </source>
</evidence>
<feature type="chain" id="PRO_5018031625" evidence="1">
    <location>
        <begin position="30"/>
        <end position="252"/>
    </location>
</feature>
<proteinExistence type="predicted"/>
<evidence type="ECO:0000313" key="2">
    <source>
        <dbReference type="EMBL" id="RPE80046.1"/>
    </source>
</evidence>
<dbReference type="Pfam" id="PF09694">
    <property type="entry name" value="Gcw_chp"/>
    <property type="match status" value="1"/>
</dbReference>
<comment type="caution">
    <text evidence="2">The sequence shown here is derived from an EMBL/GenBank/DDBJ whole genome shotgun (WGS) entry which is preliminary data.</text>
</comment>
<dbReference type="OrthoDB" id="9793561at2"/>
<reference evidence="2 3" key="1">
    <citation type="submission" date="2018-11" db="EMBL/GenBank/DDBJ databases">
        <title>Genomic Encyclopedia of Type Strains, Phase IV (KMG-IV): sequencing the most valuable type-strain genomes for metagenomic binning, comparative biology and taxonomic classification.</title>
        <authorList>
            <person name="Goeker M."/>
        </authorList>
    </citation>
    <scope>NUCLEOTIDE SEQUENCE [LARGE SCALE GENOMIC DNA]</scope>
    <source>
        <strain evidence="2 3">DSM 25623</strain>
    </source>
</reference>
<gene>
    <name evidence="2" type="ORF">EDC50_1877</name>
</gene>
<keyword evidence="3" id="KW-1185">Reference proteome</keyword>